<dbReference type="AlphaFoldDB" id="A0A397UYV1"/>
<keyword evidence="3" id="KW-1185">Reference proteome</keyword>
<feature type="compositionally biased region" description="Basic residues" evidence="1">
    <location>
        <begin position="11"/>
        <end position="26"/>
    </location>
</feature>
<reference evidence="2 3" key="1">
    <citation type="submission" date="2018-06" db="EMBL/GenBank/DDBJ databases">
        <title>Comparative genomics reveals the genomic features of Rhizophagus irregularis, R. cerebriforme, R. diaphanum and Gigaspora rosea, and their symbiotic lifestyle signature.</title>
        <authorList>
            <person name="Morin E."/>
            <person name="San Clemente H."/>
            <person name="Chen E.C.H."/>
            <person name="De La Providencia I."/>
            <person name="Hainaut M."/>
            <person name="Kuo A."/>
            <person name="Kohler A."/>
            <person name="Murat C."/>
            <person name="Tang N."/>
            <person name="Roy S."/>
            <person name="Loubradou J."/>
            <person name="Henrissat B."/>
            <person name="Grigoriev I.V."/>
            <person name="Corradi N."/>
            <person name="Roux C."/>
            <person name="Martin F.M."/>
        </authorList>
    </citation>
    <scope>NUCLEOTIDE SEQUENCE [LARGE SCALE GENOMIC DNA]</scope>
    <source>
        <strain evidence="2 3">DAOM 194757</strain>
    </source>
</reference>
<organism evidence="2 3">
    <name type="scientific">Gigaspora rosea</name>
    <dbReference type="NCBI Taxonomy" id="44941"/>
    <lineage>
        <taxon>Eukaryota</taxon>
        <taxon>Fungi</taxon>
        <taxon>Fungi incertae sedis</taxon>
        <taxon>Mucoromycota</taxon>
        <taxon>Glomeromycotina</taxon>
        <taxon>Glomeromycetes</taxon>
        <taxon>Diversisporales</taxon>
        <taxon>Gigasporaceae</taxon>
        <taxon>Gigaspora</taxon>
    </lineage>
</organism>
<gene>
    <name evidence="2" type="ORF">C2G38_2097186</name>
</gene>
<feature type="region of interest" description="Disordered" evidence="1">
    <location>
        <begin position="1"/>
        <end position="60"/>
    </location>
</feature>
<dbReference type="Proteomes" id="UP000266673">
    <property type="component" value="Unassembled WGS sequence"/>
</dbReference>
<name>A0A397UYV1_9GLOM</name>
<dbReference type="OrthoDB" id="10398119at2759"/>
<proteinExistence type="predicted"/>
<comment type="caution">
    <text evidence="2">The sequence shown here is derived from an EMBL/GenBank/DDBJ whole genome shotgun (WGS) entry which is preliminary data.</text>
</comment>
<evidence type="ECO:0000313" key="2">
    <source>
        <dbReference type="EMBL" id="RIB13939.1"/>
    </source>
</evidence>
<sequence length="83" mass="9452">MNYEVPPPSVQKRKTTSIRNAKRKIKNQHDETYYSATSTLTSQANEHNSETSASTTSQLIGDPETLTQRLDLARQYVLNVIKR</sequence>
<dbReference type="EMBL" id="QKWP01000878">
    <property type="protein sequence ID" value="RIB13939.1"/>
    <property type="molecule type" value="Genomic_DNA"/>
</dbReference>
<accession>A0A397UYV1</accession>
<evidence type="ECO:0000313" key="3">
    <source>
        <dbReference type="Proteomes" id="UP000266673"/>
    </source>
</evidence>
<evidence type="ECO:0000256" key="1">
    <source>
        <dbReference type="SAM" id="MobiDB-lite"/>
    </source>
</evidence>
<protein>
    <submittedName>
        <fullName evidence="2">Uncharacterized protein</fullName>
    </submittedName>
</protein>
<feature type="compositionally biased region" description="Polar residues" evidence="1">
    <location>
        <begin position="34"/>
        <end position="59"/>
    </location>
</feature>